<keyword evidence="1" id="KW-0812">Transmembrane</keyword>
<dbReference type="RefSeq" id="WP_250928277.1">
    <property type="nucleotide sequence ID" value="NZ_JAMQBK010000024.1"/>
</dbReference>
<gene>
    <name evidence="2" type="ORF">NB063_08205</name>
</gene>
<name>A0ABT0U136_9BACT</name>
<proteinExistence type="predicted"/>
<accession>A0ABT0U136</accession>
<dbReference type="Proteomes" id="UP001202961">
    <property type="component" value="Unassembled WGS sequence"/>
</dbReference>
<protein>
    <submittedName>
        <fullName evidence="2">Uncharacterized protein</fullName>
    </submittedName>
</protein>
<comment type="caution">
    <text evidence="2">The sequence shown here is derived from an EMBL/GenBank/DDBJ whole genome shotgun (WGS) entry which is preliminary data.</text>
</comment>
<organism evidence="2 3">
    <name type="scientific">Aporhodopirellula aestuarii</name>
    <dbReference type="NCBI Taxonomy" id="2950107"/>
    <lineage>
        <taxon>Bacteria</taxon>
        <taxon>Pseudomonadati</taxon>
        <taxon>Planctomycetota</taxon>
        <taxon>Planctomycetia</taxon>
        <taxon>Pirellulales</taxon>
        <taxon>Pirellulaceae</taxon>
        <taxon>Aporhodopirellula</taxon>
    </lineage>
</organism>
<sequence length="136" mass="14996">MTAIPFLYLAIFLLLLTFWVVGEVQDKPVLRRVCGPLSALLLATAVGGFAVLHVAFDDSIRYSGAMKRFVSALIDAIDRGESERAHDELRRFDKISIETYEGGALLEWLTDPVERLDVDHASGDSSSPNTEDDAVQ</sequence>
<keyword evidence="1" id="KW-0472">Membrane</keyword>
<keyword evidence="3" id="KW-1185">Reference proteome</keyword>
<evidence type="ECO:0000313" key="2">
    <source>
        <dbReference type="EMBL" id="MCM2370609.1"/>
    </source>
</evidence>
<dbReference type="EMBL" id="JAMQBK010000024">
    <property type="protein sequence ID" value="MCM2370609.1"/>
    <property type="molecule type" value="Genomic_DNA"/>
</dbReference>
<feature type="transmembrane region" description="Helical" evidence="1">
    <location>
        <begin position="38"/>
        <end position="56"/>
    </location>
</feature>
<evidence type="ECO:0000256" key="1">
    <source>
        <dbReference type="SAM" id="Phobius"/>
    </source>
</evidence>
<keyword evidence="1" id="KW-1133">Transmembrane helix</keyword>
<reference evidence="2 3" key="1">
    <citation type="journal article" date="2022" name="Syst. Appl. Microbiol.">
        <title>Rhodopirellula aestuarii sp. nov., a novel member of the genus Rhodopirellula isolated from brackish sediments collected in the Tagus River estuary, Portugal.</title>
        <authorList>
            <person name="Vitorino I.R."/>
            <person name="Klimek D."/>
            <person name="Calusinska M."/>
            <person name="Lobo-da-Cunha A."/>
            <person name="Vasconcelos V."/>
            <person name="Lage O.M."/>
        </authorList>
    </citation>
    <scope>NUCLEOTIDE SEQUENCE [LARGE SCALE GENOMIC DNA]</scope>
    <source>
        <strain evidence="2 3">ICT_H3.1</strain>
    </source>
</reference>
<evidence type="ECO:0000313" key="3">
    <source>
        <dbReference type="Proteomes" id="UP001202961"/>
    </source>
</evidence>